<name>A0A158HJ46_9BURK</name>
<dbReference type="Pfam" id="PF25917">
    <property type="entry name" value="BSH_RND"/>
    <property type="match status" value="1"/>
</dbReference>
<dbReference type="AlphaFoldDB" id="A0A158HJ46"/>
<keyword evidence="3" id="KW-0175">Coiled coil</keyword>
<feature type="domain" description="Multidrug resistance protein MdtA-like barrel-sandwich hybrid" evidence="5">
    <location>
        <begin position="78"/>
        <end position="219"/>
    </location>
</feature>
<dbReference type="Proteomes" id="UP000054683">
    <property type="component" value="Unassembled WGS sequence"/>
</dbReference>
<protein>
    <submittedName>
        <fullName evidence="8">Multidrug efflux system exported protein</fullName>
    </submittedName>
</protein>
<evidence type="ECO:0000256" key="3">
    <source>
        <dbReference type="SAM" id="Coils"/>
    </source>
</evidence>
<dbReference type="PANTHER" id="PTHR30158:SF10">
    <property type="entry name" value="CATION EFFLUX PUMP"/>
    <property type="match status" value="1"/>
</dbReference>
<dbReference type="Pfam" id="PF25876">
    <property type="entry name" value="HH_MFP_RND"/>
    <property type="match status" value="1"/>
</dbReference>
<dbReference type="InterPro" id="IPR058627">
    <property type="entry name" value="MdtA-like_C"/>
</dbReference>
<dbReference type="InterPro" id="IPR058625">
    <property type="entry name" value="MdtA-like_BSH"/>
</dbReference>
<dbReference type="GO" id="GO:0046677">
    <property type="term" value="P:response to antibiotic"/>
    <property type="evidence" value="ECO:0007669"/>
    <property type="project" value="TreeGrafter"/>
</dbReference>
<dbReference type="OrthoDB" id="9783047at2"/>
<evidence type="ECO:0000313" key="9">
    <source>
        <dbReference type="Proteomes" id="UP000054683"/>
    </source>
</evidence>
<dbReference type="Gene3D" id="2.40.30.170">
    <property type="match status" value="1"/>
</dbReference>
<dbReference type="GO" id="GO:0030313">
    <property type="term" value="C:cell envelope"/>
    <property type="evidence" value="ECO:0007669"/>
    <property type="project" value="UniProtKB-SubCell"/>
</dbReference>
<accession>A0A158HJ46</accession>
<dbReference type="FunFam" id="2.40.420.20:FF:000001">
    <property type="entry name" value="Efflux RND transporter periplasmic adaptor subunit"/>
    <property type="match status" value="1"/>
</dbReference>
<dbReference type="Pfam" id="PF25967">
    <property type="entry name" value="RND-MFP_C"/>
    <property type="match status" value="1"/>
</dbReference>
<feature type="domain" description="Multidrug resistance protein MdtA-like beta-barrel" evidence="6">
    <location>
        <begin position="225"/>
        <end position="304"/>
    </location>
</feature>
<proteinExistence type="inferred from homology"/>
<dbReference type="InterPro" id="IPR058626">
    <property type="entry name" value="MdtA-like_b-barrel"/>
</dbReference>
<dbReference type="InterPro" id="IPR006143">
    <property type="entry name" value="RND_pump_MFP"/>
</dbReference>
<dbReference type="RefSeq" id="WP_062088633.1">
    <property type="nucleotide sequence ID" value="NZ_FCOK02000031.1"/>
</dbReference>
<gene>
    <name evidence="8" type="ORF">AWB69_04505</name>
</gene>
<dbReference type="Gene3D" id="2.40.50.100">
    <property type="match status" value="1"/>
</dbReference>
<organism evidence="8 9">
    <name type="scientific">Caballeronia udeis</name>
    <dbReference type="NCBI Taxonomy" id="1232866"/>
    <lineage>
        <taxon>Bacteria</taxon>
        <taxon>Pseudomonadati</taxon>
        <taxon>Pseudomonadota</taxon>
        <taxon>Betaproteobacteria</taxon>
        <taxon>Burkholderiales</taxon>
        <taxon>Burkholderiaceae</taxon>
        <taxon>Caballeronia</taxon>
    </lineage>
</organism>
<dbReference type="InterPro" id="IPR058624">
    <property type="entry name" value="MdtA-like_HH"/>
</dbReference>
<comment type="subcellular location">
    <subcellularLocation>
        <location evidence="1">Cell envelope</location>
    </subcellularLocation>
</comment>
<dbReference type="NCBIfam" id="TIGR01730">
    <property type="entry name" value="RND_mfp"/>
    <property type="match status" value="1"/>
</dbReference>
<evidence type="ECO:0000313" key="8">
    <source>
        <dbReference type="EMBL" id="SAL44412.1"/>
    </source>
</evidence>
<dbReference type="Gene3D" id="2.40.420.20">
    <property type="match status" value="1"/>
</dbReference>
<evidence type="ECO:0000259" key="7">
    <source>
        <dbReference type="Pfam" id="PF25967"/>
    </source>
</evidence>
<feature type="domain" description="Multidrug resistance protein MdtA-like alpha-helical hairpin" evidence="4">
    <location>
        <begin position="118"/>
        <end position="187"/>
    </location>
</feature>
<dbReference type="GO" id="GO:0005886">
    <property type="term" value="C:plasma membrane"/>
    <property type="evidence" value="ECO:0007669"/>
    <property type="project" value="TreeGrafter"/>
</dbReference>
<dbReference type="Pfam" id="PF25944">
    <property type="entry name" value="Beta-barrel_RND"/>
    <property type="match status" value="1"/>
</dbReference>
<sequence>MSITRKRLTVALGAALVVAGIGTFTAMHGFGRGDLPVNGAEAAIKPSAPAMEVDVATVVSKTITDYQNYSGRLEAVDKVEIRPLVPGTIVAVHFTDGALVKKGDPLFTIDPRPYVAAVDQAAAQLAATQARNGYTSTDAARAERLLADNAIAKRDYDEKQNAAHEAAANLKAAQAALETAKINLTYTQIVAPVSGRVSRAEMTVGNIVSTGASAPLLTTLVSVSPIYASFDVDEQTYLRYLSRDSRASVPVSLGLANEDGFSREGKVASVDNQLNTGSGTIRVRARFDNADGSLVPGLYARIKVGGGTPHPAVLIDDAAIGTDQDKKFVMVVDADNRAQYREVTLGTLSDGMRVIVKGLQPGERIVVNGLQRVRPNDVVKPNSVAMASASPAKDAS</sequence>
<feature type="coiled-coil region" evidence="3">
    <location>
        <begin position="142"/>
        <end position="183"/>
    </location>
</feature>
<feature type="domain" description="Multidrug resistance protein MdtA-like C-terminal permuted SH3" evidence="7">
    <location>
        <begin position="312"/>
        <end position="372"/>
    </location>
</feature>
<reference evidence="8 9" key="1">
    <citation type="submission" date="2016-01" db="EMBL/GenBank/DDBJ databases">
        <authorList>
            <person name="Oliw E.H."/>
        </authorList>
    </citation>
    <scope>NUCLEOTIDE SEQUENCE [LARGE SCALE GENOMIC DNA]</scope>
    <source>
        <strain evidence="8">LMG 27134</strain>
    </source>
</reference>
<dbReference type="SUPFAM" id="SSF111369">
    <property type="entry name" value="HlyD-like secretion proteins"/>
    <property type="match status" value="1"/>
</dbReference>
<dbReference type="GO" id="GO:0022857">
    <property type="term" value="F:transmembrane transporter activity"/>
    <property type="evidence" value="ECO:0007669"/>
    <property type="project" value="InterPro"/>
</dbReference>
<dbReference type="Gene3D" id="1.10.287.470">
    <property type="entry name" value="Helix hairpin bin"/>
    <property type="match status" value="1"/>
</dbReference>
<evidence type="ECO:0000259" key="4">
    <source>
        <dbReference type="Pfam" id="PF25876"/>
    </source>
</evidence>
<evidence type="ECO:0000256" key="2">
    <source>
        <dbReference type="ARBA" id="ARBA00009477"/>
    </source>
</evidence>
<dbReference type="PANTHER" id="PTHR30158">
    <property type="entry name" value="ACRA/E-RELATED COMPONENT OF DRUG EFFLUX TRANSPORTER"/>
    <property type="match status" value="1"/>
</dbReference>
<dbReference type="EMBL" id="FCOK02000031">
    <property type="protein sequence ID" value="SAL44412.1"/>
    <property type="molecule type" value="Genomic_DNA"/>
</dbReference>
<evidence type="ECO:0000259" key="6">
    <source>
        <dbReference type="Pfam" id="PF25944"/>
    </source>
</evidence>
<evidence type="ECO:0000259" key="5">
    <source>
        <dbReference type="Pfam" id="PF25917"/>
    </source>
</evidence>
<comment type="similarity">
    <text evidence="2">Belongs to the membrane fusion protein (MFP) (TC 8.A.1) family.</text>
</comment>
<evidence type="ECO:0000256" key="1">
    <source>
        <dbReference type="ARBA" id="ARBA00004196"/>
    </source>
</evidence>